<dbReference type="RefSeq" id="WP_112306634.1">
    <property type="nucleotide sequence ID" value="NZ_QMDV01000004.1"/>
</dbReference>
<evidence type="ECO:0000256" key="1">
    <source>
        <dbReference type="SAM" id="SignalP"/>
    </source>
</evidence>
<proteinExistence type="predicted"/>
<feature type="signal peptide" evidence="1">
    <location>
        <begin position="1"/>
        <end position="23"/>
    </location>
</feature>
<protein>
    <submittedName>
        <fullName evidence="2">Uncharacterized protein</fullName>
    </submittedName>
</protein>
<keyword evidence="1" id="KW-0732">Signal</keyword>
<reference evidence="2 3" key="1">
    <citation type="submission" date="2018-06" db="EMBL/GenBank/DDBJ databases">
        <authorList>
            <person name="Liu Z.-W."/>
        </authorList>
    </citation>
    <scope>NUCLEOTIDE SEQUENCE [LARGE SCALE GENOMIC DNA]</scope>
    <source>
        <strain evidence="2 3">2b14</strain>
    </source>
</reference>
<comment type="caution">
    <text evidence="2">The sequence shown here is derived from an EMBL/GenBank/DDBJ whole genome shotgun (WGS) entry which is preliminary data.</text>
</comment>
<evidence type="ECO:0000313" key="3">
    <source>
        <dbReference type="Proteomes" id="UP000251692"/>
    </source>
</evidence>
<reference evidence="2 3" key="2">
    <citation type="submission" date="2018-07" db="EMBL/GenBank/DDBJ databases">
        <title>Pontibacter sp. 2b14 genomic sequence and assembly.</title>
        <authorList>
            <person name="Du Z.-J."/>
        </authorList>
    </citation>
    <scope>NUCLEOTIDE SEQUENCE [LARGE SCALE GENOMIC DNA]</scope>
    <source>
        <strain evidence="2 3">2b14</strain>
    </source>
</reference>
<accession>A0A364RCS9</accession>
<dbReference type="AlphaFoldDB" id="A0A364RCS9"/>
<sequence>MKLSKKHLIGLIGLLVAPALSFAAPSLLPIDAIVSTDTTKVKKGWWTVGAEVANNSSFFGRNTAVRFPYAAASLTYLHRTGLWASVTSYKLFDTAGYVDETDLSVGYATKISDLVEVNLSYSRFIFGENTPLVKAATSNATSAKAALDWGILYTGFTTSYIFGESHDIFTVLENSRFIPLNPLWNGKHVIGLDPKVSVTAGTQRFYETHTTTTGGGSTGGKPGKGKLLPGVLAPPGSGSTTTTTTEVVSKFKVLNYELKLPVVMYWGNFELEPAYRYSIPVNKIEGDNSEAQSFYSFNISYTF</sequence>
<organism evidence="2 3">
    <name type="scientific">Pontibacter arcticus</name>
    <dbReference type="NCBI Taxonomy" id="2080288"/>
    <lineage>
        <taxon>Bacteria</taxon>
        <taxon>Pseudomonadati</taxon>
        <taxon>Bacteroidota</taxon>
        <taxon>Cytophagia</taxon>
        <taxon>Cytophagales</taxon>
        <taxon>Hymenobacteraceae</taxon>
        <taxon>Pontibacter</taxon>
    </lineage>
</organism>
<keyword evidence="3" id="KW-1185">Reference proteome</keyword>
<gene>
    <name evidence="2" type="ORF">DP923_14845</name>
</gene>
<feature type="chain" id="PRO_5016718442" evidence="1">
    <location>
        <begin position="24"/>
        <end position="303"/>
    </location>
</feature>
<name>A0A364RCS9_9BACT</name>
<dbReference type="OrthoDB" id="835191at2"/>
<evidence type="ECO:0000313" key="2">
    <source>
        <dbReference type="EMBL" id="RAU81956.1"/>
    </source>
</evidence>
<dbReference type="Proteomes" id="UP000251692">
    <property type="component" value="Unassembled WGS sequence"/>
</dbReference>
<dbReference type="EMBL" id="QMDV01000004">
    <property type="protein sequence ID" value="RAU81956.1"/>
    <property type="molecule type" value="Genomic_DNA"/>
</dbReference>